<keyword evidence="1" id="KW-0472">Membrane</keyword>
<keyword evidence="3" id="KW-1185">Reference proteome</keyword>
<feature type="transmembrane region" description="Helical" evidence="1">
    <location>
        <begin position="92"/>
        <end position="111"/>
    </location>
</feature>
<protein>
    <submittedName>
        <fullName evidence="2">Uncharacterized protein</fullName>
    </submittedName>
</protein>
<evidence type="ECO:0000313" key="2">
    <source>
        <dbReference type="EMBL" id="MFB9676792.1"/>
    </source>
</evidence>
<evidence type="ECO:0000256" key="1">
    <source>
        <dbReference type="SAM" id="Phobius"/>
    </source>
</evidence>
<accession>A0ABV5TCG8</accession>
<dbReference type="EMBL" id="JBHMBS010000006">
    <property type="protein sequence ID" value="MFB9676792.1"/>
    <property type="molecule type" value="Genomic_DNA"/>
</dbReference>
<dbReference type="RefSeq" id="WP_386157001.1">
    <property type="nucleotide sequence ID" value="NZ_JBHMBS010000006.1"/>
</dbReference>
<reference evidence="2 3" key="1">
    <citation type="submission" date="2024-09" db="EMBL/GenBank/DDBJ databases">
        <authorList>
            <person name="Sun Q."/>
            <person name="Mori K."/>
        </authorList>
    </citation>
    <scope>NUCLEOTIDE SEQUENCE [LARGE SCALE GENOMIC DNA]</scope>
    <source>
        <strain evidence="2 3">JCM 3028</strain>
    </source>
</reference>
<sequence>MAAALFALFPSVLARIGGELIASTGLFYYDMHVVDGIGIYPLAQGLGVGYLGSAGMDTMRVLWNIEVAVLAFALPVPVIGVAALLRRRWQDRVTLVLVVVLSVLAAVNIAANVVGPWSDLTQCPPTDFTGLPEDYSCYRNGTGVGVPPFLYSPAYAFAAYVLVTLRRRGLADAPHKPVSRAPSSTVA</sequence>
<organism evidence="2 3">
    <name type="scientific">Streptosporangium vulgare</name>
    <dbReference type="NCBI Taxonomy" id="46190"/>
    <lineage>
        <taxon>Bacteria</taxon>
        <taxon>Bacillati</taxon>
        <taxon>Actinomycetota</taxon>
        <taxon>Actinomycetes</taxon>
        <taxon>Streptosporangiales</taxon>
        <taxon>Streptosporangiaceae</taxon>
        <taxon>Streptosporangium</taxon>
    </lineage>
</organism>
<evidence type="ECO:0000313" key="3">
    <source>
        <dbReference type="Proteomes" id="UP001589610"/>
    </source>
</evidence>
<dbReference type="Proteomes" id="UP001589610">
    <property type="component" value="Unassembled WGS sequence"/>
</dbReference>
<keyword evidence="1" id="KW-1133">Transmembrane helix</keyword>
<keyword evidence="1" id="KW-0812">Transmembrane</keyword>
<name>A0ABV5TCG8_9ACTN</name>
<comment type="caution">
    <text evidence="2">The sequence shown here is derived from an EMBL/GenBank/DDBJ whole genome shotgun (WGS) entry which is preliminary data.</text>
</comment>
<feature type="transmembrane region" description="Helical" evidence="1">
    <location>
        <begin position="148"/>
        <end position="165"/>
    </location>
</feature>
<proteinExistence type="predicted"/>
<gene>
    <name evidence="2" type="ORF">ACFFRH_14995</name>
</gene>
<feature type="transmembrane region" description="Helical" evidence="1">
    <location>
        <begin position="61"/>
        <end position="85"/>
    </location>
</feature>